<evidence type="ECO:0000313" key="1">
    <source>
        <dbReference type="EMBL" id="MFB5679667.1"/>
    </source>
</evidence>
<dbReference type="RefSeq" id="WP_375523510.1">
    <property type="nucleotide sequence ID" value="NZ_JBHILM010000002.1"/>
</dbReference>
<sequence>MSRLKHWFSRLLARNVLIYTSFIEEDYMKAKSVLISRGIRHYTRFIRANNSRRDGAYPVPSSTTQYEIYVRPEDEQTALQALTAIKA</sequence>
<proteinExistence type="predicted"/>
<organism evidence="1 2">
    <name type="scientific">Paenibacillus terreus</name>
    <dbReference type="NCBI Taxonomy" id="1387834"/>
    <lineage>
        <taxon>Bacteria</taxon>
        <taxon>Bacillati</taxon>
        <taxon>Bacillota</taxon>
        <taxon>Bacilli</taxon>
        <taxon>Bacillales</taxon>
        <taxon>Paenibacillaceae</taxon>
        <taxon>Paenibacillus</taxon>
    </lineage>
</organism>
<keyword evidence="2" id="KW-1185">Reference proteome</keyword>
<gene>
    <name evidence="1" type="ORF">ACE3NQ_01905</name>
</gene>
<reference evidence="1 2" key="1">
    <citation type="submission" date="2024-09" db="EMBL/GenBank/DDBJ databases">
        <authorList>
            <person name="Ruan L."/>
        </authorList>
    </citation>
    <scope>NUCLEOTIDE SEQUENCE [LARGE SCALE GENOMIC DNA]</scope>
    <source>
        <strain evidence="1 2">D33</strain>
    </source>
</reference>
<name>A0ABV5B1X2_9BACL</name>
<evidence type="ECO:0000313" key="2">
    <source>
        <dbReference type="Proteomes" id="UP001580407"/>
    </source>
</evidence>
<evidence type="ECO:0008006" key="3">
    <source>
        <dbReference type="Google" id="ProtNLM"/>
    </source>
</evidence>
<dbReference type="Proteomes" id="UP001580407">
    <property type="component" value="Unassembled WGS sequence"/>
</dbReference>
<protein>
    <recommendedName>
        <fullName evidence="3">DUF2007 domain-containing protein</fullName>
    </recommendedName>
</protein>
<accession>A0ABV5B1X2</accession>
<comment type="caution">
    <text evidence="1">The sequence shown here is derived from an EMBL/GenBank/DDBJ whole genome shotgun (WGS) entry which is preliminary data.</text>
</comment>
<dbReference type="EMBL" id="JBHILM010000002">
    <property type="protein sequence ID" value="MFB5679667.1"/>
    <property type="molecule type" value="Genomic_DNA"/>
</dbReference>